<gene>
    <name evidence="1" type="ORF">Rai3103_07970</name>
</gene>
<dbReference type="Gene3D" id="1.50.10.20">
    <property type="match status" value="2"/>
</dbReference>
<dbReference type="GO" id="GO:0005975">
    <property type="term" value="P:carbohydrate metabolic process"/>
    <property type="evidence" value="ECO:0007669"/>
    <property type="project" value="InterPro"/>
</dbReference>
<evidence type="ECO:0000313" key="2">
    <source>
        <dbReference type="Proteomes" id="UP000386847"/>
    </source>
</evidence>
<protein>
    <submittedName>
        <fullName evidence="1">Fructose-bisphosphate aldolase</fullName>
    </submittedName>
</protein>
<dbReference type="InterPro" id="IPR005198">
    <property type="entry name" value="Glyco_hydro_76"/>
</dbReference>
<dbReference type="SUPFAM" id="SSF48208">
    <property type="entry name" value="Six-hairpin glycosidases"/>
    <property type="match status" value="1"/>
</dbReference>
<accession>A0A5Q2FEV1</accession>
<dbReference type="KEGG" id="rain:Rai3103_07970"/>
<dbReference type="AlphaFoldDB" id="A0A5Q2FEV1"/>
<dbReference type="RefSeq" id="WP_153572143.1">
    <property type="nucleotide sequence ID" value="NZ_CP045725.1"/>
</dbReference>
<dbReference type="PANTHER" id="PTHR47791:SF3">
    <property type="entry name" value="MEIOTICALLY UP-REGULATED GENE 191 PROTEIN"/>
    <property type="match status" value="1"/>
</dbReference>
<dbReference type="Proteomes" id="UP000386847">
    <property type="component" value="Chromosome"/>
</dbReference>
<keyword evidence="2" id="KW-1185">Reference proteome</keyword>
<reference evidence="1 2" key="1">
    <citation type="submission" date="2019-10" db="EMBL/GenBank/DDBJ databases">
        <title>Genomic analysis of Raineyella sp. CBA3103.</title>
        <authorList>
            <person name="Roh S.W."/>
        </authorList>
    </citation>
    <scope>NUCLEOTIDE SEQUENCE [LARGE SCALE GENOMIC DNA]</scope>
    <source>
        <strain evidence="1 2">CBA3103</strain>
    </source>
</reference>
<sequence>MNAATSGAPVPDWAARAAAAERSVAGRHLHRPWLTPWARLAWTAHPPTLSVRSFVTFHYWWQAQVLDCLLDAQVRAPTPERRRMIARWPAVMALHNGAGWLNQYYDDNAWLGLALDRMQRELGIVVPARWGLADLPGVRRVVAGRALGRPGGREPGRRALAVDRIVARLEDGWAEQPLGGGIPWRLGDAFRNTPANGPMTILLARRGRLDRARDALEWMRARYPDPATGLMVDGIRPDPSGATPWLVDRAFYTYNQGVVLGAEVAVLRAALDRGLAGAADIVDTASRVLRLVEAIERWMADGHVLVGYQGQAERGGDEGLFRGILARYLTLVATDLPGQGDPARAARRLAATLVRTTADACWEHRAQDGQQVWFGPDARVPARVPRRSDAVVAGASAAGVESAAVPERDLSVQVGAWMLLEAAARCPREDPTPA</sequence>
<organism evidence="1 2">
    <name type="scientific">Raineyella fluvialis</name>
    <dbReference type="NCBI Taxonomy" id="2662261"/>
    <lineage>
        <taxon>Bacteria</taxon>
        <taxon>Bacillati</taxon>
        <taxon>Actinomycetota</taxon>
        <taxon>Actinomycetes</taxon>
        <taxon>Propionibacteriales</taxon>
        <taxon>Propionibacteriaceae</taxon>
        <taxon>Raineyella</taxon>
    </lineage>
</organism>
<dbReference type="PANTHER" id="PTHR47791">
    <property type="entry name" value="MEIOTICALLY UP-REGULATED GENE 191 PROTEIN"/>
    <property type="match status" value="1"/>
</dbReference>
<proteinExistence type="predicted"/>
<dbReference type="EMBL" id="CP045725">
    <property type="protein sequence ID" value="QGF23613.1"/>
    <property type="molecule type" value="Genomic_DNA"/>
</dbReference>
<dbReference type="InterPro" id="IPR008928">
    <property type="entry name" value="6-hairpin_glycosidase_sf"/>
</dbReference>
<evidence type="ECO:0000313" key="1">
    <source>
        <dbReference type="EMBL" id="QGF23613.1"/>
    </source>
</evidence>
<name>A0A5Q2FEV1_9ACTN</name>
<dbReference type="Pfam" id="PF03663">
    <property type="entry name" value="Glyco_hydro_76"/>
    <property type="match status" value="1"/>
</dbReference>
<dbReference type="InterPro" id="IPR053169">
    <property type="entry name" value="MUG_Protein"/>
</dbReference>